<keyword evidence="1" id="KW-0547">Nucleotide-binding</keyword>
<keyword evidence="2" id="KW-0067">ATP-binding</keyword>
<accession>A0AAU7T857</accession>
<dbReference type="PANTHER" id="PTHR16305:SF35">
    <property type="entry name" value="TRANSCRIPTIONAL ACTIVATOR DOMAIN"/>
    <property type="match status" value="1"/>
</dbReference>
<dbReference type="InterPro" id="IPR027417">
    <property type="entry name" value="P-loop_NTPase"/>
</dbReference>
<dbReference type="GO" id="GO:0006355">
    <property type="term" value="P:regulation of DNA-templated transcription"/>
    <property type="evidence" value="ECO:0007669"/>
    <property type="project" value="InterPro"/>
</dbReference>
<feature type="domain" description="HTH luxR-type" evidence="3">
    <location>
        <begin position="850"/>
        <end position="915"/>
    </location>
</feature>
<dbReference type="SUPFAM" id="SSF46894">
    <property type="entry name" value="C-terminal effector domain of the bipartite response regulators"/>
    <property type="match status" value="1"/>
</dbReference>
<dbReference type="Pfam" id="PF00196">
    <property type="entry name" value="GerE"/>
    <property type="match status" value="1"/>
</dbReference>
<sequence>MASRHPGPQLEGRQAECATLDRMLAELGAGRSSVLVLRGEAGVGKTALLDYVASRAGSSRVVRAAGVESEVELPFGGLHQLCAQLPEFRTGVRRSALDTAFGLAAGTAPDRFQVGVAMLDLLAEAAAQEPLVCLVDDAHWLDQVSAQTLAFVARRLLAERVVLVFAVREPGGADVLPGLDDLFLTGLGYGDARALLDTVITGVVDERVRDTFVAETRGNPLALLELHRGLSAAQLASGFGLPGSPGLTGKIEDGFVRRLEPLPSDTRLMLLAAAAEPVGDAALLWRAAEQLGISPDAVFLAESADLLQVGARVRFRHPLIRSAVYQAASPADQRRVHNALALATDAEVDPDRRAWHRAYATVGLDEEVAAELESAAGRAQARGGVAAAAACLERASELTPDPGRRATRALAAAGAKFRAGELDSAEALLTATVLGPTDELQAARAAQLRAQIAFARRRGSESGTLLLEAANRLAELDDPTAPQAYLEALGAAVFAGRLGAERGVEKVAAAASNARHGSAPSGPMDQLLDAVAAQFTDGYNAAVPVLRSALDNFRAAARRGDEQVVQWLWRGCPVAAELWDDEAWHELSCRGLELARGLGALGVMPGALTYRAALHLHAGELVAANLLLTESDAIAASTASAPAREARFLLEAWRGDEATARESIELGVREARARGEGRALSLADHATAVLYNGLRRYDEAIAAARRACAHEDLGIFGWSLAEWVEAAARGGFPVEASEAMERLRHRAGAAGSDWALGILARSAALLADGTHADALYREAIERLSRTRMAVHRARAHLLYGEWLRRQDRRQEARDQLRTAHHELSDMGAGAFAERARLELAATGEKPRTRSTDVRQELTAQEAQIAHLAAAGLTNSEIAKELFLSRHTVDWHLRKVFTKLAVTSRRQLVPTLIDAASVVEA</sequence>
<dbReference type="GO" id="GO:0003677">
    <property type="term" value="F:DNA binding"/>
    <property type="evidence" value="ECO:0007669"/>
    <property type="project" value="InterPro"/>
</dbReference>
<dbReference type="PROSITE" id="PS50043">
    <property type="entry name" value="HTH_LUXR_2"/>
    <property type="match status" value="1"/>
</dbReference>
<dbReference type="GO" id="GO:0004016">
    <property type="term" value="F:adenylate cyclase activity"/>
    <property type="evidence" value="ECO:0007669"/>
    <property type="project" value="TreeGrafter"/>
</dbReference>
<reference evidence="4" key="1">
    <citation type="submission" date="2024-06" db="EMBL/GenBank/DDBJ databases">
        <title>Kribbella sp. strain HUAS MG21 genome sequences.</title>
        <authorList>
            <person name="Mo P."/>
        </authorList>
    </citation>
    <scope>NUCLEOTIDE SEQUENCE</scope>
    <source>
        <strain evidence="4">HUAS MG21</strain>
    </source>
</reference>
<dbReference type="SUPFAM" id="SSF52540">
    <property type="entry name" value="P-loop containing nucleoside triphosphate hydrolases"/>
    <property type="match status" value="1"/>
</dbReference>
<dbReference type="SMART" id="SM00421">
    <property type="entry name" value="HTH_LUXR"/>
    <property type="match status" value="1"/>
</dbReference>
<proteinExistence type="predicted"/>
<dbReference type="GO" id="GO:0005737">
    <property type="term" value="C:cytoplasm"/>
    <property type="evidence" value="ECO:0007669"/>
    <property type="project" value="TreeGrafter"/>
</dbReference>
<dbReference type="GO" id="GO:0005524">
    <property type="term" value="F:ATP binding"/>
    <property type="evidence" value="ECO:0007669"/>
    <property type="project" value="UniProtKB-KW"/>
</dbReference>
<dbReference type="InterPro" id="IPR036388">
    <property type="entry name" value="WH-like_DNA-bd_sf"/>
</dbReference>
<organism evidence="4">
    <name type="scientific">Kribbella sp. HUAS MG21</name>
    <dbReference type="NCBI Taxonomy" id="3160966"/>
    <lineage>
        <taxon>Bacteria</taxon>
        <taxon>Bacillati</taxon>
        <taxon>Actinomycetota</taxon>
        <taxon>Actinomycetes</taxon>
        <taxon>Propionibacteriales</taxon>
        <taxon>Kribbellaceae</taxon>
        <taxon>Kribbella</taxon>
    </lineage>
</organism>
<dbReference type="CDD" id="cd06170">
    <property type="entry name" value="LuxR_C_like"/>
    <property type="match status" value="1"/>
</dbReference>
<evidence type="ECO:0000256" key="1">
    <source>
        <dbReference type="ARBA" id="ARBA00022741"/>
    </source>
</evidence>
<protein>
    <submittedName>
        <fullName evidence="4">AAA family ATPase</fullName>
    </submittedName>
</protein>
<evidence type="ECO:0000256" key="2">
    <source>
        <dbReference type="ARBA" id="ARBA00022840"/>
    </source>
</evidence>
<dbReference type="PRINTS" id="PR00038">
    <property type="entry name" value="HTHLUXR"/>
</dbReference>
<dbReference type="Pfam" id="PF13191">
    <property type="entry name" value="AAA_16"/>
    <property type="match status" value="1"/>
</dbReference>
<dbReference type="InterPro" id="IPR000792">
    <property type="entry name" value="Tscrpt_reg_LuxR_C"/>
</dbReference>
<dbReference type="InterPro" id="IPR041664">
    <property type="entry name" value="AAA_16"/>
</dbReference>
<gene>
    <name evidence="4" type="ORF">ABN611_31215</name>
</gene>
<name>A0AAU7T857_9ACTN</name>
<dbReference type="InterPro" id="IPR016032">
    <property type="entry name" value="Sig_transdc_resp-reg_C-effctor"/>
</dbReference>
<dbReference type="PANTHER" id="PTHR16305">
    <property type="entry name" value="TESTICULAR SOLUBLE ADENYLYL CYCLASE"/>
    <property type="match status" value="1"/>
</dbReference>
<dbReference type="RefSeq" id="WP_350275866.1">
    <property type="nucleotide sequence ID" value="NZ_CP158165.1"/>
</dbReference>
<dbReference type="Gene3D" id="3.40.50.300">
    <property type="entry name" value="P-loop containing nucleotide triphosphate hydrolases"/>
    <property type="match status" value="1"/>
</dbReference>
<evidence type="ECO:0000259" key="3">
    <source>
        <dbReference type="PROSITE" id="PS50043"/>
    </source>
</evidence>
<dbReference type="AlphaFoldDB" id="A0AAU7T857"/>
<evidence type="ECO:0000313" key="4">
    <source>
        <dbReference type="EMBL" id="XBV23027.1"/>
    </source>
</evidence>
<dbReference type="EMBL" id="CP158165">
    <property type="protein sequence ID" value="XBV23027.1"/>
    <property type="molecule type" value="Genomic_DNA"/>
</dbReference>
<dbReference type="Gene3D" id="1.10.10.10">
    <property type="entry name" value="Winged helix-like DNA-binding domain superfamily/Winged helix DNA-binding domain"/>
    <property type="match status" value="1"/>
</dbReference>